<evidence type="ECO:0000256" key="1">
    <source>
        <dbReference type="SAM" id="Phobius"/>
    </source>
</evidence>
<gene>
    <name evidence="2" type="ORF">C1876_15920</name>
    <name evidence="3" type="ORF">DMP09_09895</name>
</gene>
<reference evidence="3" key="3">
    <citation type="journal article" date="2019" name="Microbiol. Resour. Announc.">
        <title>Draft Genome Sequences of Type Strains of Gordonibacter faecihominis, Paraeggerthella hongkongensis, Parvibacter caecicola,Slackia equolifaciens, Slackia faecicanis, and Slackia isoflavoniconvertens.</title>
        <authorList>
            <person name="Danylec N."/>
            <person name="Stoll D.A."/>
            <person name="Dotsch A."/>
            <person name="Huch M."/>
        </authorList>
    </citation>
    <scope>NUCLEOTIDE SEQUENCE</scope>
    <source>
        <strain evidence="3">DSM 16107</strain>
    </source>
</reference>
<proteinExistence type="predicted"/>
<reference evidence="2 4" key="1">
    <citation type="journal article" date="2018" name="Elife">
        <title>Discovery and characterization of a prevalent human gut bacterial enzyme sufficient for the inactivation of a family of plant toxins.</title>
        <authorList>
            <person name="Koppel N."/>
            <person name="Bisanz J.E."/>
            <person name="Pandelia M.E."/>
            <person name="Turnbaugh P.J."/>
            <person name="Balskus E.P."/>
        </authorList>
    </citation>
    <scope>NUCLEOTIDE SEQUENCE [LARGE SCALE GENOMIC DNA]</scope>
    <source>
        <strain evidence="2 4">DSM 16107</strain>
    </source>
</reference>
<dbReference type="AlphaFoldDB" id="A0A3N0IYI7"/>
<accession>A0A3N0IYI7</accession>
<dbReference type="Proteomes" id="UP000270112">
    <property type="component" value="Unassembled WGS sequence"/>
</dbReference>
<protein>
    <submittedName>
        <fullName evidence="3">Uncharacterized protein</fullName>
    </submittedName>
</protein>
<comment type="caution">
    <text evidence="3">The sequence shown here is derived from an EMBL/GenBank/DDBJ whole genome shotgun (WGS) entry which is preliminary data.</text>
</comment>
<sequence length="407" mass="45230">MIYCVLICGQSYLYDYYLQEAVPFAAAFFMAIVILSRRYWDFRTLAFLGFLLTLSGLVRVFAGGVGIGVFLSYGLRLSLLVIAIKYDYANFPKRMIRLITVLAIVSMAFYFARLVIPTLFYLLPFSPFSSQGTYYNLSAFGIESFQTKGLLLVSIREGEIRNIGFYTEPGVYQAVLIGALYYLLFLREKLTTSNHEVLAEIGLLSLALITCGSTTGYLSFIIMIIGYFMMKGSAEIKNRVLFLVLLCIVLLFYDYIVRGDGSFLSESFFDKVFSEGNFSLMEGNGGVRIDSVVASLESLLKSPFGVGFDEITAAKGELAVGAGLFTTSAALGFPFIIVYLHWLLGPVFRARLGSIRTAIYLIVYILYAVSQALVLTPVLISISMYLALAPKEQPTAYEQLKQASSRI</sequence>
<dbReference type="Proteomes" id="UP000253817">
    <property type="component" value="Unassembled WGS sequence"/>
</dbReference>
<organism evidence="3 5">
    <name type="scientific">Eggerthella sinensis</name>
    <dbReference type="NCBI Taxonomy" id="242230"/>
    <lineage>
        <taxon>Bacteria</taxon>
        <taxon>Bacillati</taxon>
        <taxon>Actinomycetota</taxon>
        <taxon>Coriobacteriia</taxon>
        <taxon>Eggerthellales</taxon>
        <taxon>Eggerthellaceae</taxon>
        <taxon>Eggerthella</taxon>
    </lineage>
</organism>
<keyword evidence="1" id="KW-0812">Transmembrane</keyword>
<keyword evidence="4" id="KW-1185">Reference proteome</keyword>
<evidence type="ECO:0000313" key="4">
    <source>
        <dbReference type="Proteomes" id="UP000253817"/>
    </source>
</evidence>
<dbReference type="EMBL" id="PPTT01000039">
    <property type="protein sequence ID" value="RDB65386.1"/>
    <property type="molecule type" value="Genomic_DNA"/>
</dbReference>
<feature type="transmembrane region" description="Helical" evidence="1">
    <location>
        <begin position="318"/>
        <end position="340"/>
    </location>
</feature>
<dbReference type="EMBL" id="QICC01000038">
    <property type="protein sequence ID" value="RNM41382.1"/>
    <property type="molecule type" value="Genomic_DNA"/>
</dbReference>
<evidence type="ECO:0000313" key="2">
    <source>
        <dbReference type="EMBL" id="RDB65386.1"/>
    </source>
</evidence>
<name>A0A3N0IYI7_9ACTN</name>
<feature type="transmembrane region" description="Helical" evidence="1">
    <location>
        <begin position="134"/>
        <end position="153"/>
    </location>
</feature>
<keyword evidence="1" id="KW-0472">Membrane</keyword>
<feature type="transmembrane region" description="Helical" evidence="1">
    <location>
        <begin position="165"/>
        <end position="184"/>
    </location>
</feature>
<keyword evidence="1" id="KW-1133">Transmembrane helix</keyword>
<evidence type="ECO:0000313" key="5">
    <source>
        <dbReference type="Proteomes" id="UP000270112"/>
    </source>
</evidence>
<reference evidence="5" key="2">
    <citation type="submission" date="2018-05" db="EMBL/GenBank/DDBJ databases">
        <title>Genome Sequencing of selected type strains of the family Eggerthellaceae.</title>
        <authorList>
            <person name="Danylec N."/>
            <person name="Stoll D.A."/>
            <person name="Doetsch A."/>
            <person name="Huch M."/>
        </authorList>
    </citation>
    <scope>NUCLEOTIDE SEQUENCE [LARGE SCALE GENOMIC DNA]</scope>
    <source>
        <strain evidence="5">DSM 16107</strain>
    </source>
</reference>
<feature type="transmembrane region" description="Helical" evidence="1">
    <location>
        <begin position="361"/>
        <end position="388"/>
    </location>
</feature>
<feature type="transmembrane region" description="Helical" evidence="1">
    <location>
        <begin position="240"/>
        <end position="257"/>
    </location>
</feature>
<feature type="transmembrane region" description="Helical" evidence="1">
    <location>
        <begin position="16"/>
        <end position="35"/>
    </location>
</feature>
<feature type="transmembrane region" description="Helical" evidence="1">
    <location>
        <begin position="67"/>
        <end position="86"/>
    </location>
</feature>
<evidence type="ECO:0000313" key="3">
    <source>
        <dbReference type="EMBL" id="RNM41382.1"/>
    </source>
</evidence>
<feature type="transmembrane region" description="Helical" evidence="1">
    <location>
        <begin position="98"/>
        <end position="122"/>
    </location>
</feature>
<feature type="transmembrane region" description="Helical" evidence="1">
    <location>
        <begin position="204"/>
        <end position="228"/>
    </location>
</feature>